<accession>A0A8S3T6X5</accession>
<feature type="repeat" description="ANK" evidence="3">
    <location>
        <begin position="545"/>
        <end position="577"/>
    </location>
</feature>
<dbReference type="InterPro" id="IPR002110">
    <property type="entry name" value="Ankyrin_rpt"/>
</dbReference>
<dbReference type="Pfam" id="PF18738">
    <property type="entry name" value="HEPN_DZIP3"/>
    <property type="match status" value="1"/>
</dbReference>
<dbReference type="PANTHER" id="PTHR24123">
    <property type="entry name" value="ANKYRIN REPEAT-CONTAINING"/>
    <property type="match status" value="1"/>
</dbReference>
<dbReference type="SUPFAM" id="SSF48403">
    <property type="entry name" value="Ankyrin repeat"/>
    <property type="match status" value="2"/>
</dbReference>
<organism evidence="5 6">
    <name type="scientific">Mytilus edulis</name>
    <name type="common">Blue mussel</name>
    <dbReference type="NCBI Taxonomy" id="6550"/>
    <lineage>
        <taxon>Eukaryota</taxon>
        <taxon>Metazoa</taxon>
        <taxon>Spiralia</taxon>
        <taxon>Lophotrochozoa</taxon>
        <taxon>Mollusca</taxon>
        <taxon>Bivalvia</taxon>
        <taxon>Autobranchia</taxon>
        <taxon>Pteriomorphia</taxon>
        <taxon>Mytilida</taxon>
        <taxon>Mytiloidea</taxon>
        <taxon>Mytilidae</taxon>
        <taxon>Mytilinae</taxon>
        <taxon>Mytilus</taxon>
    </lineage>
</organism>
<feature type="domain" description="DZIP3-like HEPN" evidence="4">
    <location>
        <begin position="37"/>
        <end position="171"/>
    </location>
</feature>
<dbReference type="InterPro" id="IPR041249">
    <property type="entry name" value="HEPN_DZIP3"/>
</dbReference>
<feature type="repeat" description="ANK" evidence="3">
    <location>
        <begin position="585"/>
        <end position="617"/>
    </location>
</feature>
<dbReference type="SMART" id="SM00248">
    <property type="entry name" value="ANK"/>
    <property type="match status" value="10"/>
</dbReference>
<feature type="repeat" description="ANK" evidence="3">
    <location>
        <begin position="651"/>
        <end position="683"/>
    </location>
</feature>
<evidence type="ECO:0000313" key="5">
    <source>
        <dbReference type="EMBL" id="CAG2229248.1"/>
    </source>
</evidence>
<sequence>MATSISAEETYYLRFANLLLKVAPTAVRVKFDKEFYPSGLQTVLNQNRVKIQGLIQKRIINQKQWNLLFPSSGTADSSTFDVTLMICLLRNLAKINIQDNLPVPTDTTEKAALSRIKFYRNEIAHNDSGTLTEKQFHQYWEEISQAIILLGGQNYTQLCVDLKVCNLDGHDKEVLIELRNIRGETIPKGAIEAHTDIIRDRFQLLSLKAEVSEGMITVAADKEHAYFDRISNDIRNGHTENVFSNIQITYISYQQKLMTHLENNEDLLKIVLSLSEKESSPLLTVANQGLSYLVGSLIDLGFNVNVLDKNGRSPLFLAADFDYTETVELLLNKSANPDLCSYDKKISPLHLACLNGSIGMVKLLINYKCSKDIRSYYWHTPLYFASLLGHSEIVAFLLENKSDANICSKNNTNALHAACHRDNEEIVKLLIDHGCDPTLLSVYNESPLFVACLHNSILSAGVLLEMECNPNVYTNVEGNYNPHPSIRNIEIILHSLENDTYDHTCALLIENAEFYENSCARLAMDMNDLSFINLEGPFTKPHSSFNMTPLFIASSNGFIDIVKLLLERKANPNLGMADPNLCNNHNISPLQAATLNEFSDIVSLLLNNGANPNHDDDVNGPPIILATHRCNYDIVELLLQFNATPNIYNGKGETCLHIATNLGAVEIVRILLKYHANPNIVDNNLNTPLNIASHIVRLVVFITSKTWKNC</sequence>
<feature type="repeat" description="ANK" evidence="3">
    <location>
        <begin position="344"/>
        <end position="376"/>
    </location>
</feature>
<feature type="repeat" description="ANK" evidence="3">
    <location>
        <begin position="377"/>
        <end position="409"/>
    </location>
</feature>
<keyword evidence="6" id="KW-1185">Reference proteome</keyword>
<evidence type="ECO:0000313" key="6">
    <source>
        <dbReference type="Proteomes" id="UP000683360"/>
    </source>
</evidence>
<feature type="repeat" description="ANK" evidence="3">
    <location>
        <begin position="410"/>
        <end position="442"/>
    </location>
</feature>
<dbReference type="EMBL" id="CAJPWZ010002020">
    <property type="protein sequence ID" value="CAG2229248.1"/>
    <property type="molecule type" value="Genomic_DNA"/>
</dbReference>
<dbReference type="OrthoDB" id="439236at2759"/>
<dbReference type="InterPro" id="IPR051165">
    <property type="entry name" value="Multifunctional_ANK_Repeat"/>
</dbReference>
<comment type="caution">
    <text evidence="5">The sequence shown here is derived from an EMBL/GenBank/DDBJ whole genome shotgun (WGS) entry which is preliminary data.</text>
</comment>
<feature type="repeat" description="ANK" evidence="3">
    <location>
        <begin position="310"/>
        <end position="342"/>
    </location>
</feature>
<protein>
    <submittedName>
        <fullName evidence="5">ANK</fullName>
    </submittedName>
</protein>
<name>A0A8S3T6X5_MYTED</name>
<proteinExistence type="predicted"/>
<dbReference type="PROSITE" id="PS50088">
    <property type="entry name" value="ANK_REPEAT"/>
    <property type="match status" value="7"/>
</dbReference>
<keyword evidence="2 3" id="KW-0040">ANK repeat</keyword>
<dbReference type="Pfam" id="PF00023">
    <property type="entry name" value="Ank"/>
    <property type="match status" value="1"/>
</dbReference>
<evidence type="ECO:0000256" key="3">
    <source>
        <dbReference type="PROSITE-ProRule" id="PRU00023"/>
    </source>
</evidence>
<evidence type="ECO:0000259" key="4">
    <source>
        <dbReference type="Pfam" id="PF18738"/>
    </source>
</evidence>
<evidence type="ECO:0000256" key="1">
    <source>
        <dbReference type="ARBA" id="ARBA00022737"/>
    </source>
</evidence>
<dbReference type="AlphaFoldDB" id="A0A8S3T6X5"/>
<reference evidence="5" key="1">
    <citation type="submission" date="2021-03" db="EMBL/GenBank/DDBJ databases">
        <authorList>
            <person name="Bekaert M."/>
        </authorList>
    </citation>
    <scope>NUCLEOTIDE SEQUENCE</scope>
</reference>
<dbReference type="PANTHER" id="PTHR24123:SF33">
    <property type="entry name" value="PROTEIN HOS4"/>
    <property type="match status" value="1"/>
</dbReference>
<dbReference type="InterPro" id="IPR036770">
    <property type="entry name" value="Ankyrin_rpt-contain_sf"/>
</dbReference>
<evidence type="ECO:0000256" key="2">
    <source>
        <dbReference type="ARBA" id="ARBA00023043"/>
    </source>
</evidence>
<dbReference type="PROSITE" id="PS50297">
    <property type="entry name" value="ANK_REP_REGION"/>
    <property type="match status" value="6"/>
</dbReference>
<dbReference type="Proteomes" id="UP000683360">
    <property type="component" value="Unassembled WGS sequence"/>
</dbReference>
<dbReference type="Gene3D" id="1.25.40.20">
    <property type="entry name" value="Ankyrin repeat-containing domain"/>
    <property type="match status" value="2"/>
</dbReference>
<keyword evidence="1" id="KW-0677">Repeat</keyword>
<dbReference type="Pfam" id="PF12796">
    <property type="entry name" value="Ank_2"/>
    <property type="match status" value="4"/>
</dbReference>
<gene>
    <name evidence="5" type="ORF">MEDL_42151</name>
</gene>